<protein>
    <submittedName>
        <fullName evidence="1">Uncharacterized protein</fullName>
    </submittedName>
</protein>
<organism evidence="1 2">
    <name type="scientific">Pseudarthrobacter siccitolerans</name>
    <dbReference type="NCBI Taxonomy" id="861266"/>
    <lineage>
        <taxon>Bacteria</taxon>
        <taxon>Bacillati</taxon>
        <taxon>Actinomycetota</taxon>
        <taxon>Actinomycetes</taxon>
        <taxon>Micrococcales</taxon>
        <taxon>Micrococcaceae</taxon>
        <taxon>Pseudarthrobacter</taxon>
    </lineage>
</organism>
<evidence type="ECO:0000313" key="2">
    <source>
        <dbReference type="Proteomes" id="UP000035722"/>
    </source>
</evidence>
<gene>
    <name evidence="1" type="ORF">ARTSIC4J27_1751</name>
</gene>
<dbReference type="OrthoDB" id="4954202at2"/>
<sequence>MDKESTLEHETTLEHALDVAKANHKEAVRLLEGARAGHATGDVSADRVRQLEGLLAIAEEDLRRVMREQ</sequence>
<evidence type="ECO:0000313" key="1">
    <source>
        <dbReference type="EMBL" id="CCQ45798.1"/>
    </source>
</evidence>
<dbReference type="EMBL" id="CAQI01000040">
    <property type="protein sequence ID" value="CCQ45798.1"/>
    <property type="molecule type" value="Genomic_DNA"/>
</dbReference>
<dbReference type="RefSeq" id="WP_050054769.1">
    <property type="nucleotide sequence ID" value="NZ_CAQI01000040.1"/>
</dbReference>
<name>A0A024H194_9MICC</name>
<keyword evidence="2" id="KW-1185">Reference proteome</keyword>
<dbReference type="Proteomes" id="UP000035722">
    <property type="component" value="Unassembled WGS sequence"/>
</dbReference>
<dbReference type="STRING" id="861266.ARTSIC4J27_1751"/>
<comment type="caution">
    <text evidence="1">The sequence shown here is derived from an EMBL/GenBank/DDBJ whole genome shotgun (WGS) entry which is preliminary data.</text>
</comment>
<accession>A0A024H194</accession>
<proteinExistence type="predicted"/>
<reference evidence="2" key="1">
    <citation type="journal article" date="2014" name="Genome Announc.">
        <title>Genome Sequence of Arthrobacter siccitolerans 4J27, a Xeroprotectant-Producing Desiccation-Tolerant Microorganism.</title>
        <authorList>
            <person name="Manzanera M."/>
            <person name="Santa-Cruz-Calvo L."/>
            <person name="Vilchez J.I."/>
            <person name="Garcia-Fontana C."/>
            <person name="Silva-Castro G.A."/>
            <person name="Calvo C."/>
            <person name="Gonzalez-Lopez J."/>
        </authorList>
    </citation>
    <scope>NUCLEOTIDE SEQUENCE [LARGE SCALE GENOMIC DNA]</scope>
    <source>
        <strain evidence="2">4J27</strain>
    </source>
</reference>
<dbReference type="AlphaFoldDB" id="A0A024H194"/>